<evidence type="ECO:0000313" key="1">
    <source>
        <dbReference type="EMBL" id="NEU67970.1"/>
    </source>
</evidence>
<organism evidence="1 2">
    <name type="scientific">Spirosoma agri</name>
    <dbReference type="NCBI Taxonomy" id="1987381"/>
    <lineage>
        <taxon>Bacteria</taxon>
        <taxon>Pseudomonadati</taxon>
        <taxon>Bacteroidota</taxon>
        <taxon>Cytophagia</taxon>
        <taxon>Cytophagales</taxon>
        <taxon>Cytophagaceae</taxon>
        <taxon>Spirosoma</taxon>
    </lineage>
</organism>
<proteinExistence type="predicted"/>
<protein>
    <submittedName>
        <fullName evidence="1">Uncharacterized protein</fullName>
    </submittedName>
</protein>
<comment type="caution">
    <text evidence="1">The sequence shown here is derived from an EMBL/GenBank/DDBJ whole genome shotgun (WGS) entry which is preliminary data.</text>
</comment>
<dbReference type="AlphaFoldDB" id="A0A6M0II79"/>
<accession>A0A6M0II79</accession>
<reference evidence="1 2" key="1">
    <citation type="submission" date="2020-02" db="EMBL/GenBank/DDBJ databases">
        <title>Draft genome sequence of two Spirosoma agri KCTC 52727 and Spirosoma terrae KCTC 52035.</title>
        <authorList>
            <person name="Rojas J."/>
            <person name="Ambika Manirajan B."/>
            <person name="Ratering S."/>
            <person name="Suarez C."/>
            <person name="Schnell S."/>
        </authorList>
    </citation>
    <scope>NUCLEOTIDE SEQUENCE [LARGE SCALE GENOMIC DNA]</scope>
    <source>
        <strain evidence="1 2">KCTC 52727</strain>
    </source>
</reference>
<dbReference type="Proteomes" id="UP000477386">
    <property type="component" value="Unassembled WGS sequence"/>
</dbReference>
<gene>
    <name evidence="1" type="ORF">GK091_13850</name>
</gene>
<keyword evidence="2" id="KW-1185">Reference proteome</keyword>
<dbReference type="RefSeq" id="WP_164039012.1">
    <property type="nucleotide sequence ID" value="NZ_JAAGNZ010000001.1"/>
</dbReference>
<evidence type="ECO:0000313" key="2">
    <source>
        <dbReference type="Proteomes" id="UP000477386"/>
    </source>
</evidence>
<name>A0A6M0II79_9BACT</name>
<dbReference type="EMBL" id="JAAGNZ010000001">
    <property type="protein sequence ID" value="NEU67970.1"/>
    <property type="molecule type" value="Genomic_DNA"/>
</dbReference>
<sequence length="46" mass="5607">MLAKSRQFTREVAELVDAMMELRDLVLTYWRSIVLFWMTTKPLIRF</sequence>